<dbReference type="Proteomes" id="UP000295658">
    <property type="component" value="Unassembled WGS sequence"/>
</dbReference>
<protein>
    <submittedName>
        <fullName evidence="2">Acetyltransferase (GNAT) family protein</fullName>
    </submittedName>
</protein>
<keyword evidence="2" id="KW-0808">Transferase</keyword>
<name>A0A4R1QCW2_9BACL</name>
<dbReference type="InterPro" id="IPR016181">
    <property type="entry name" value="Acyl_CoA_acyltransferase"/>
</dbReference>
<proteinExistence type="predicted"/>
<comment type="caution">
    <text evidence="2">The sequence shown here is derived from an EMBL/GenBank/DDBJ whole genome shotgun (WGS) entry which is preliminary data.</text>
</comment>
<keyword evidence="3" id="KW-1185">Reference proteome</keyword>
<dbReference type="Pfam" id="PF00583">
    <property type="entry name" value="Acetyltransf_1"/>
    <property type="match status" value="1"/>
</dbReference>
<dbReference type="GO" id="GO:0016747">
    <property type="term" value="F:acyltransferase activity, transferring groups other than amino-acyl groups"/>
    <property type="evidence" value="ECO:0007669"/>
    <property type="project" value="InterPro"/>
</dbReference>
<evidence type="ECO:0000313" key="3">
    <source>
        <dbReference type="Proteomes" id="UP000295658"/>
    </source>
</evidence>
<sequence length="168" mass="19367">MNIVPIVEEMREEVREFFTQHWGSAEMVYSHGVFRCDELDGFVAVNNNGAWVGLVTYFVHNNECEVVSLDSMDEGKGIGTVLLRVVEEEARKRGCHRVYLVTTNDNLNALRFYQKRGYQCVRVIPNAVEKARKIKPQIPTMSEDGIPIRDEFVLEKRLERKRSSFIVG</sequence>
<reference evidence="2 3" key="1">
    <citation type="submission" date="2019-03" db="EMBL/GenBank/DDBJ databases">
        <title>Genomic Encyclopedia of Type Strains, Phase IV (KMG-IV): sequencing the most valuable type-strain genomes for metagenomic binning, comparative biology and taxonomic classification.</title>
        <authorList>
            <person name="Goeker M."/>
        </authorList>
    </citation>
    <scope>NUCLEOTIDE SEQUENCE [LARGE SCALE GENOMIC DNA]</scope>
    <source>
        <strain evidence="2 3">DSM 24979</strain>
    </source>
</reference>
<dbReference type="SUPFAM" id="SSF55729">
    <property type="entry name" value="Acyl-CoA N-acyltransferases (Nat)"/>
    <property type="match status" value="1"/>
</dbReference>
<dbReference type="RefSeq" id="WP_132949436.1">
    <property type="nucleotide sequence ID" value="NZ_SLUL01000018.1"/>
</dbReference>
<dbReference type="CDD" id="cd04301">
    <property type="entry name" value="NAT_SF"/>
    <property type="match status" value="1"/>
</dbReference>
<evidence type="ECO:0000313" key="2">
    <source>
        <dbReference type="EMBL" id="TCL45942.1"/>
    </source>
</evidence>
<dbReference type="OrthoDB" id="7365228at2"/>
<dbReference type="InterPro" id="IPR051556">
    <property type="entry name" value="N-term/lysine_N-AcTrnsfr"/>
</dbReference>
<dbReference type="Gene3D" id="3.40.630.30">
    <property type="match status" value="1"/>
</dbReference>
<evidence type="ECO:0000259" key="1">
    <source>
        <dbReference type="PROSITE" id="PS51186"/>
    </source>
</evidence>
<dbReference type="InterPro" id="IPR000182">
    <property type="entry name" value="GNAT_dom"/>
</dbReference>
<organism evidence="2 3">
    <name type="scientific">Thermolongibacillus altinsuensis</name>
    <dbReference type="NCBI Taxonomy" id="575256"/>
    <lineage>
        <taxon>Bacteria</taxon>
        <taxon>Bacillati</taxon>
        <taxon>Bacillota</taxon>
        <taxon>Bacilli</taxon>
        <taxon>Bacillales</taxon>
        <taxon>Anoxybacillaceae</taxon>
        <taxon>Thermolongibacillus</taxon>
    </lineage>
</organism>
<dbReference type="PANTHER" id="PTHR42919">
    <property type="entry name" value="N-ALPHA-ACETYLTRANSFERASE"/>
    <property type="match status" value="1"/>
</dbReference>
<accession>A0A4R1QCW2</accession>
<dbReference type="PROSITE" id="PS51186">
    <property type="entry name" value="GNAT"/>
    <property type="match status" value="1"/>
</dbReference>
<dbReference type="PANTHER" id="PTHR42919:SF26">
    <property type="entry name" value="ACETYLTRANSFERASE"/>
    <property type="match status" value="1"/>
</dbReference>
<dbReference type="EMBL" id="SLUL01000018">
    <property type="protein sequence ID" value="TCL45942.1"/>
    <property type="molecule type" value="Genomic_DNA"/>
</dbReference>
<gene>
    <name evidence="2" type="ORF">EDD69_11829</name>
</gene>
<dbReference type="AlphaFoldDB" id="A0A4R1QCW2"/>
<feature type="domain" description="N-acetyltransferase" evidence="1">
    <location>
        <begin position="1"/>
        <end position="159"/>
    </location>
</feature>